<comment type="caution">
    <text evidence="1">The sequence shown here is derived from an EMBL/GenBank/DDBJ whole genome shotgun (WGS) entry which is preliminary data.</text>
</comment>
<dbReference type="Proteomes" id="UP000799755">
    <property type="component" value="Unassembled WGS sequence"/>
</dbReference>
<dbReference type="EMBL" id="MU003533">
    <property type="protein sequence ID" value="KAF2464867.1"/>
    <property type="molecule type" value="Genomic_DNA"/>
</dbReference>
<evidence type="ECO:0000313" key="1">
    <source>
        <dbReference type="EMBL" id="KAF2464867.1"/>
    </source>
</evidence>
<organism evidence="1 2">
    <name type="scientific">Lindgomyces ingoldianus</name>
    <dbReference type="NCBI Taxonomy" id="673940"/>
    <lineage>
        <taxon>Eukaryota</taxon>
        <taxon>Fungi</taxon>
        <taxon>Dikarya</taxon>
        <taxon>Ascomycota</taxon>
        <taxon>Pezizomycotina</taxon>
        <taxon>Dothideomycetes</taxon>
        <taxon>Pleosporomycetidae</taxon>
        <taxon>Pleosporales</taxon>
        <taxon>Lindgomycetaceae</taxon>
        <taxon>Lindgomyces</taxon>
    </lineage>
</organism>
<gene>
    <name evidence="1" type="ORF">BDR25DRAFT_318859</name>
</gene>
<reference evidence="1" key="1">
    <citation type="journal article" date="2020" name="Stud. Mycol.">
        <title>101 Dothideomycetes genomes: a test case for predicting lifestyles and emergence of pathogens.</title>
        <authorList>
            <person name="Haridas S."/>
            <person name="Albert R."/>
            <person name="Binder M."/>
            <person name="Bloem J."/>
            <person name="Labutti K."/>
            <person name="Salamov A."/>
            <person name="Andreopoulos B."/>
            <person name="Baker S."/>
            <person name="Barry K."/>
            <person name="Bills G."/>
            <person name="Bluhm B."/>
            <person name="Cannon C."/>
            <person name="Castanera R."/>
            <person name="Culley D."/>
            <person name="Daum C."/>
            <person name="Ezra D."/>
            <person name="Gonzalez J."/>
            <person name="Henrissat B."/>
            <person name="Kuo A."/>
            <person name="Liang C."/>
            <person name="Lipzen A."/>
            <person name="Lutzoni F."/>
            <person name="Magnuson J."/>
            <person name="Mondo S."/>
            <person name="Nolan M."/>
            <person name="Ohm R."/>
            <person name="Pangilinan J."/>
            <person name="Park H.-J."/>
            <person name="Ramirez L."/>
            <person name="Alfaro M."/>
            <person name="Sun H."/>
            <person name="Tritt A."/>
            <person name="Yoshinaga Y."/>
            <person name="Zwiers L.-H."/>
            <person name="Turgeon B."/>
            <person name="Goodwin S."/>
            <person name="Spatafora J."/>
            <person name="Crous P."/>
            <person name="Grigoriev I."/>
        </authorList>
    </citation>
    <scope>NUCLEOTIDE SEQUENCE</scope>
    <source>
        <strain evidence="1">ATCC 200398</strain>
    </source>
</reference>
<name>A0ACB6QD94_9PLEO</name>
<protein>
    <submittedName>
        <fullName evidence="1">Uncharacterized protein</fullName>
    </submittedName>
</protein>
<keyword evidence="2" id="KW-1185">Reference proteome</keyword>
<sequence>MSNPPKRKFEKEAVRLRALPRRKSILNQNALHLLSLLLLTSLFAITIWFSQLTFPTNDERKSSDHQHQTRVPFSSALTVLRFLQGLTSTCTTFVLLQTFEMLEWTLASRNGGLMLLNFLSLSPTTGFLGILWLLLKKSVPRQGRIYSCWSHLEESFFFPFVGLRGFCSLTVYEAGETFNATAGTGLFDGSYVAPMLAVMNGRITYPILSMSTSFLENSEFSIAATPIHCGGENCEAYLIPGSLPAMSPNPPANNTDPLVTIYRTPAVQVEFQKAMTTVAMDSSTSCSDFGDEEHGVKLCLRSNPVTLLVEIGIVACPYGILNGTCTNGPLDKGPAFNLSTTLSVLTRRATTTCVRSNKTIVSVSDLTNTRFRELGVKDVEALHLAMNWLLNHTAAGLPFPSSPTWLFWNREGLGGNVYDWSIETYQALKSMMAYILWEFSVNNWGNPRMANATQLPDGQVEFLPAEFHTTAATVRPLTKFVLDRRMFALYIIFQSLPVLFSWAAAAWMLYIRLPRPELSSFPLMDLVFKSSFVGCPIQDSESLVDGEEKDFIKSLHGVRVVSKGQESEPRSNFGESENV</sequence>
<accession>A0ACB6QD94</accession>
<evidence type="ECO:0000313" key="2">
    <source>
        <dbReference type="Proteomes" id="UP000799755"/>
    </source>
</evidence>
<proteinExistence type="predicted"/>